<evidence type="ECO:0000313" key="8">
    <source>
        <dbReference type="EMBL" id="GEL71133.1"/>
    </source>
</evidence>
<feature type="transmembrane region" description="Helical" evidence="7">
    <location>
        <begin position="356"/>
        <end position="380"/>
    </location>
</feature>
<evidence type="ECO:0000313" key="11">
    <source>
        <dbReference type="Proteomes" id="UP000321224"/>
    </source>
</evidence>
<accession>A0A511HC53</accession>
<feature type="transmembrane region" description="Helical" evidence="7">
    <location>
        <begin position="199"/>
        <end position="221"/>
    </location>
</feature>
<sequence>MEVAASPKADPHGAPSLGLFRLTWPIFLELLLFMMMGTADTLMLSGVSDDAVASVGVVNQYVFICILIMEVVGHGAAIVVAQYLGARKQTEAARISAIAVTLNLALGITVSAGLLLSGDAILGGMNLQGHMLAYAKTYLHIVGGFLFLQALINVFAGLLRTYGFTRASMFVSLGMNVLHVGGNYVLIAGHFGFPAMGVAGAAISTVVSRAIALGVFVYVLYRVMPVKMAPRDYVTFSKDYVRKILKVGLPSAFEQATYQGCQTVFLYYVTFLGAVALASRQYAHAISQYVFLCSLAIGMGTSIIVGRLVGANRADDAYQQALRSLKWGLAITLVVDVAVVLLRVPIVSLFTENADIVRLTAQVIVIGLALETGRCFNLVLINALRAAGDATFTVYMGIASMVCMSLPLGYYLVFHMGLGLAGVWMAVAADEWVRGITMWLRWKSRAWEKQVLVSLDAETEAEAAPVAAAA</sequence>
<dbReference type="AlphaFoldDB" id="A0A511HC53"/>
<protein>
    <submittedName>
        <fullName evidence="9">Efflux protein, MATE family</fullName>
    </submittedName>
    <submittedName>
        <fullName evidence="8">MATE family efflux transporter</fullName>
    </submittedName>
</protein>
<keyword evidence="10" id="KW-1185">Reference proteome</keyword>
<reference evidence="9 10" key="1">
    <citation type="submission" date="2016-10" db="EMBL/GenBank/DDBJ databases">
        <authorList>
            <person name="Varghese N."/>
            <person name="Submissions S."/>
        </authorList>
    </citation>
    <scope>NUCLEOTIDE SEQUENCE [LARGE SCALE GENOMIC DNA]</scope>
    <source>
        <strain evidence="9 10">DSM 2260</strain>
    </source>
</reference>
<dbReference type="Pfam" id="PF01554">
    <property type="entry name" value="MatE"/>
    <property type="match status" value="2"/>
</dbReference>
<feature type="transmembrane region" description="Helical" evidence="7">
    <location>
        <begin position="138"/>
        <end position="158"/>
    </location>
</feature>
<feature type="transmembrane region" description="Helical" evidence="7">
    <location>
        <begin position="392"/>
        <end position="412"/>
    </location>
</feature>
<keyword evidence="4 7" id="KW-0812">Transmembrane</keyword>
<name>A0A511HC53_9BACT</name>
<proteinExistence type="predicted"/>
<keyword evidence="2" id="KW-0813">Transport</keyword>
<keyword evidence="6 7" id="KW-0472">Membrane</keyword>
<dbReference type="CDD" id="cd13134">
    <property type="entry name" value="MATE_like_8"/>
    <property type="match status" value="1"/>
</dbReference>
<evidence type="ECO:0000256" key="1">
    <source>
        <dbReference type="ARBA" id="ARBA00004651"/>
    </source>
</evidence>
<dbReference type="RefSeq" id="WP_090488862.1">
    <property type="nucleotide sequence ID" value="NZ_BJVY01000014.1"/>
</dbReference>
<dbReference type="PIRSF" id="PIRSF006603">
    <property type="entry name" value="DinF"/>
    <property type="match status" value="1"/>
</dbReference>
<feature type="transmembrane region" description="Helical" evidence="7">
    <location>
        <begin position="329"/>
        <end position="350"/>
    </location>
</feature>
<organism evidence="8 11">
    <name type="scientific">Myxococcus virescens</name>
    <dbReference type="NCBI Taxonomy" id="83456"/>
    <lineage>
        <taxon>Bacteria</taxon>
        <taxon>Pseudomonadati</taxon>
        <taxon>Myxococcota</taxon>
        <taxon>Myxococcia</taxon>
        <taxon>Myxococcales</taxon>
        <taxon>Cystobacterineae</taxon>
        <taxon>Myxococcaceae</taxon>
        <taxon>Myxococcus</taxon>
    </lineage>
</organism>
<keyword evidence="3" id="KW-1003">Cell membrane</keyword>
<dbReference type="EMBL" id="FNAJ01000003">
    <property type="protein sequence ID" value="SDD87520.1"/>
    <property type="molecule type" value="Genomic_DNA"/>
</dbReference>
<dbReference type="GO" id="GO:0005886">
    <property type="term" value="C:plasma membrane"/>
    <property type="evidence" value="ECO:0007669"/>
    <property type="project" value="UniProtKB-SubCell"/>
</dbReference>
<evidence type="ECO:0000313" key="9">
    <source>
        <dbReference type="EMBL" id="SDD87520.1"/>
    </source>
</evidence>
<dbReference type="Proteomes" id="UP000321224">
    <property type="component" value="Unassembled WGS sequence"/>
</dbReference>
<feature type="transmembrane region" description="Helical" evidence="7">
    <location>
        <begin position="26"/>
        <end position="48"/>
    </location>
</feature>
<dbReference type="InterPro" id="IPR002528">
    <property type="entry name" value="MATE_fam"/>
</dbReference>
<evidence type="ECO:0000256" key="7">
    <source>
        <dbReference type="SAM" id="Phobius"/>
    </source>
</evidence>
<dbReference type="GO" id="GO:0015297">
    <property type="term" value="F:antiporter activity"/>
    <property type="evidence" value="ECO:0007669"/>
    <property type="project" value="InterPro"/>
</dbReference>
<reference evidence="8 11" key="2">
    <citation type="submission" date="2019-07" db="EMBL/GenBank/DDBJ databases">
        <title>Whole genome shotgun sequence of Myxococcus virescens NBRC 100334.</title>
        <authorList>
            <person name="Hosoyama A."/>
            <person name="Uohara A."/>
            <person name="Ohji S."/>
            <person name="Ichikawa N."/>
        </authorList>
    </citation>
    <scope>NUCLEOTIDE SEQUENCE [LARGE SCALE GENOMIC DNA]</scope>
    <source>
        <strain evidence="8 11">NBRC 100334</strain>
    </source>
</reference>
<evidence type="ECO:0000313" key="10">
    <source>
        <dbReference type="Proteomes" id="UP000198717"/>
    </source>
</evidence>
<feature type="transmembrane region" description="Helical" evidence="7">
    <location>
        <begin position="60"/>
        <end position="85"/>
    </location>
</feature>
<feature type="transmembrane region" description="Helical" evidence="7">
    <location>
        <begin position="289"/>
        <end position="309"/>
    </location>
</feature>
<dbReference type="PANTHER" id="PTHR42925:SF1">
    <property type="entry name" value="VIRULENCE FACTOR MVIN"/>
    <property type="match status" value="1"/>
</dbReference>
<feature type="transmembrane region" description="Helical" evidence="7">
    <location>
        <begin position="170"/>
        <end position="193"/>
    </location>
</feature>
<dbReference type="PANTHER" id="PTHR42925">
    <property type="entry name" value="MULTIDRUG AND TOXIN EFFLUX PROTEIN MATE FAMILY"/>
    <property type="match status" value="1"/>
</dbReference>
<dbReference type="Proteomes" id="UP000198717">
    <property type="component" value="Unassembled WGS sequence"/>
</dbReference>
<evidence type="ECO:0000256" key="3">
    <source>
        <dbReference type="ARBA" id="ARBA00022475"/>
    </source>
</evidence>
<feature type="transmembrane region" description="Helical" evidence="7">
    <location>
        <begin position="97"/>
        <end position="118"/>
    </location>
</feature>
<evidence type="ECO:0000256" key="6">
    <source>
        <dbReference type="ARBA" id="ARBA00023136"/>
    </source>
</evidence>
<dbReference type="InterPro" id="IPR048279">
    <property type="entry name" value="MdtK-like"/>
</dbReference>
<evidence type="ECO:0000256" key="5">
    <source>
        <dbReference type="ARBA" id="ARBA00022989"/>
    </source>
</evidence>
<comment type="caution">
    <text evidence="8">The sequence shown here is derived from an EMBL/GenBank/DDBJ whole genome shotgun (WGS) entry which is preliminary data.</text>
</comment>
<comment type="subcellular location">
    <subcellularLocation>
        <location evidence="1">Cell membrane</location>
        <topology evidence="1">Multi-pass membrane protein</topology>
    </subcellularLocation>
</comment>
<dbReference type="InterPro" id="IPR047135">
    <property type="entry name" value="YsiQ"/>
</dbReference>
<dbReference type="NCBIfam" id="TIGR00797">
    <property type="entry name" value="matE"/>
    <property type="match status" value="1"/>
</dbReference>
<feature type="transmembrane region" description="Helical" evidence="7">
    <location>
        <begin position="265"/>
        <end position="283"/>
    </location>
</feature>
<evidence type="ECO:0000256" key="2">
    <source>
        <dbReference type="ARBA" id="ARBA00022448"/>
    </source>
</evidence>
<keyword evidence="5 7" id="KW-1133">Transmembrane helix</keyword>
<dbReference type="GO" id="GO:0042910">
    <property type="term" value="F:xenobiotic transmembrane transporter activity"/>
    <property type="evidence" value="ECO:0007669"/>
    <property type="project" value="InterPro"/>
</dbReference>
<evidence type="ECO:0000256" key="4">
    <source>
        <dbReference type="ARBA" id="ARBA00022692"/>
    </source>
</evidence>
<gene>
    <name evidence="8" type="ORF">MVI01_29170</name>
    <name evidence="9" type="ORF">SAMN04488504_10340</name>
</gene>
<dbReference type="EMBL" id="BJVY01000014">
    <property type="protein sequence ID" value="GEL71133.1"/>
    <property type="molecule type" value="Genomic_DNA"/>
</dbReference>